<feature type="domain" description="Peptidase S12 Pab87-related C-terminal" evidence="4">
    <location>
        <begin position="437"/>
        <end position="512"/>
    </location>
</feature>
<dbReference type="InterPro" id="IPR021860">
    <property type="entry name" value="Peptidase_S12_Pab87-rel_C"/>
</dbReference>
<proteinExistence type="predicted"/>
<gene>
    <name evidence="5" type="ORF">WDS16_16290</name>
</gene>
<dbReference type="Gene3D" id="3.40.710.10">
    <property type="entry name" value="DD-peptidase/beta-lactamase superfamily"/>
    <property type="match status" value="1"/>
</dbReference>
<dbReference type="EMBL" id="CP147846">
    <property type="protein sequence ID" value="WXG66830.1"/>
    <property type="molecule type" value="Genomic_DNA"/>
</dbReference>
<dbReference type="PANTHER" id="PTHR46825:SF15">
    <property type="entry name" value="BETA-LACTAMASE-RELATED DOMAIN-CONTAINING PROTEIN"/>
    <property type="match status" value="1"/>
</dbReference>
<dbReference type="GO" id="GO:0016787">
    <property type="term" value="F:hydrolase activity"/>
    <property type="evidence" value="ECO:0007669"/>
    <property type="project" value="UniProtKB-KW"/>
</dbReference>
<dbReference type="Proteomes" id="UP001432000">
    <property type="component" value="Chromosome"/>
</dbReference>
<feature type="domain" description="Beta-lactamase-related" evidence="3">
    <location>
        <begin position="67"/>
        <end position="390"/>
    </location>
</feature>
<dbReference type="InterPro" id="IPR050491">
    <property type="entry name" value="AmpC-like"/>
</dbReference>
<evidence type="ECO:0000256" key="2">
    <source>
        <dbReference type="SAM" id="SignalP"/>
    </source>
</evidence>
<evidence type="ECO:0000259" key="3">
    <source>
        <dbReference type="Pfam" id="PF00144"/>
    </source>
</evidence>
<protein>
    <submittedName>
        <fullName evidence="5">Serine hydrolase</fullName>
    </submittedName>
</protein>
<dbReference type="Gene3D" id="2.40.128.600">
    <property type="match status" value="1"/>
</dbReference>
<accession>A0ABZ2PF50</accession>
<evidence type="ECO:0000259" key="4">
    <source>
        <dbReference type="Pfam" id="PF11954"/>
    </source>
</evidence>
<evidence type="ECO:0000313" key="5">
    <source>
        <dbReference type="EMBL" id="WXG66830.1"/>
    </source>
</evidence>
<name>A0ABZ2PF50_9NOCA</name>
<dbReference type="InterPro" id="IPR001466">
    <property type="entry name" value="Beta-lactam-related"/>
</dbReference>
<feature type="region of interest" description="Disordered" evidence="1">
    <location>
        <begin position="26"/>
        <end position="55"/>
    </location>
</feature>
<dbReference type="InterPro" id="IPR012338">
    <property type="entry name" value="Beta-lactam/transpept-like"/>
</dbReference>
<keyword evidence="5" id="KW-0378">Hydrolase</keyword>
<dbReference type="Pfam" id="PF11954">
    <property type="entry name" value="DUF3471"/>
    <property type="match status" value="1"/>
</dbReference>
<reference evidence="5 6" key="1">
    <citation type="submission" date="2024-03" db="EMBL/GenBank/DDBJ databases">
        <title>Natural products discovery in diverse microorganisms through a two-stage MS feature dereplication strategy.</title>
        <authorList>
            <person name="Zhang R."/>
        </authorList>
    </citation>
    <scope>NUCLEOTIDE SEQUENCE [LARGE SCALE GENOMIC DNA]</scope>
    <source>
        <strain evidence="5 6">18930</strain>
    </source>
</reference>
<organism evidence="5 6">
    <name type="scientific">Rhodococcus sovatensis</name>
    <dbReference type="NCBI Taxonomy" id="1805840"/>
    <lineage>
        <taxon>Bacteria</taxon>
        <taxon>Bacillati</taxon>
        <taxon>Actinomycetota</taxon>
        <taxon>Actinomycetes</taxon>
        <taxon>Mycobacteriales</taxon>
        <taxon>Nocardiaceae</taxon>
        <taxon>Rhodococcus</taxon>
    </lineage>
</organism>
<dbReference type="Pfam" id="PF00144">
    <property type="entry name" value="Beta-lactamase"/>
    <property type="match status" value="1"/>
</dbReference>
<dbReference type="PANTHER" id="PTHR46825">
    <property type="entry name" value="D-ALANYL-D-ALANINE-CARBOXYPEPTIDASE/ENDOPEPTIDASE AMPH"/>
    <property type="match status" value="1"/>
</dbReference>
<dbReference type="RefSeq" id="WP_338886271.1">
    <property type="nucleotide sequence ID" value="NZ_CP147846.1"/>
</dbReference>
<dbReference type="PROSITE" id="PS51257">
    <property type="entry name" value="PROKAR_LIPOPROTEIN"/>
    <property type="match status" value="1"/>
</dbReference>
<feature type="signal peptide" evidence="2">
    <location>
        <begin position="1"/>
        <end position="24"/>
    </location>
</feature>
<dbReference type="SUPFAM" id="SSF56601">
    <property type="entry name" value="beta-lactamase/transpeptidase-like"/>
    <property type="match status" value="1"/>
</dbReference>
<keyword evidence="6" id="KW-1185">Reference proteome</keyword>
<sequence length="531" mass="55968">MKRSGRKFLCIGVALSLTVLVGCSNDSPTAESPSTSEAPPSSDLSPGQVPGVDSPADNIDDAVGKLDGIAAELMESSKIPGMAIAVVHGGDVVYSKGFGVREVGKDDAIDGDSVFQLASLSKSVGSTVVASQVGEGVVEWTTPVVSQLPWFALNDPWVTQNVTVGDFYAHRSGLPDHAGDLLEDLGYDRRQVLERLREVPLDPFRSTYHYTNFGITAGAEAVAAAAGKDWDTLSQDAIYGPLGMTSTSSTFSDYIGRADRAVPHVLVDGEYQAKYQREPDPQTPAGGVSSSVNDMAKWLTMLTADGTYDGQTIVDPDALLPAVTAEIVSNPSATPDSRAGYYGYGFNVSNSAAGRTTVSHSGAFALGAGTNFVWIPSLDVAIVVLTNAAPIGIAETVTAEFADLVQFGEVREDWRTLYRNAFAGMSEAEGELAGKTPPANPAPPQPLPSYVGVYENSFWGPAAVAEVNGELELTIGPKGTSYELTHWDGDTFTFELTGENAPDGTVSQATFSGNTVTLEYFDTDGLGRFTK</sequence>
<evidence type="ECO:0000313" key="6">
    <source>
        <dbReference type="Proteomes" id="UP001432000"/>
    </source>
</evidence>
<evidence type="ECO:0000256" key="1">
    <source>
        <dbReference type="SAM" id="MobiDB-lite"/>
    </source>
</evidence>
<keyword evidence="2" id="KW-0732">Signal</keyword>
<feature type="chain" id="PRO_5045899422" evidence="2">
    <location>
        <begin position="25"/>
        <end position="531"/>
    </location>
</feature>
<feature type="compositionally biased region" description="Low complexity" evidence="1">
    <location>
        <begin position="27"/>
        <end position="42"/>
    </location>
</feature>